<dbReference type="AlphaFoldDB" id="A0A0C9V9Z1"/>
<organism evidence="2 3">
    <name type="scientific">Sphaerobolus stellatus (strain SS14)</name>
    <dbReference type="NCBI Taxonomy" id="990650"/>
    <lineage>
        <taxon>Eukaryota</taxon>
        <taxon>Fungi</taxon>
        <taxon>Dikarya</taxon>
        <taxon>Basidiomycota</taxon>
        <taxon>Agaricomycotina</taxon>
        <taxon>Agaricomycetes</taxon>
        <taxon>Phallomycetidae</taxon>
        <taxon>Geastrales</taxon>
        <taxon>Sphaerobolaceae</taxon>
        <taxon>Sphaerobolus</taxon>
    </lineage>
</organism>
<dbReference type="EMBL" id="KN837201">
    <property type="protein sequence ID" value="KIJ34285.1"/>
    <property type="molecule type" value="Genomic_DNA"/>
</dbReference>
<proteinExistence type="predicted"/>
<gene>
    <name evidence="2" type="ORF">M422DRAFT_35133</name>
</gene>
<evidence type="ECO:0000259" key="1">
    <source>
        <dbReference type="Pfam" id="PF20415"/>
    </source>
</evidence>
<dbReference type="Proteomes" id="UP000054279">
    <property type="component" value="Unassembled WGS sequence"/>
</dbReference>
<sequence>MNVYYTIEGTPFTAAAVPLPTSPYGSPYASPHHSPAGSPYGIHLSPLPPSPARSFSTLPVTGSPRAQHIQLSPLHNPHGLPPALTPTSTVASLAAGTPFKPHPLLEFDAESPKIHWDVRLAPHTARIAKPPFRQLDPYLDQYAIEPAWTFIRLRCDLLPWIVECSNPRGVTVRDILDGVWDCLRVQIDKEDWREASRDFRERLTEVCESRADVIGDLEGRKARLMEDKAGIRRVDWLLWDFEWLGIRKSSDVETWDMFFRSR</sequence>
<dbReference type="HOGENOM" id="CLU_1062332_0_0_1"/>
<reference evidence="2 3" key="1">
    <citation type="submission" date="2014-06" db="EMBL/GenBank/DDBJ databases">
        <title>Evolutionary Origins and Diversification of the Mycorrhizal Mutualists.</title>
        <authorList>
            <consortium name="DOE Joint Genome Institute"/>
            <consortium name="Mycorrhizal Genomics Consortium"/>
            <person name="Kohler A."/>
            <person name="Kuo A."/>
            <person name="Nagy L.G."/>
            <person name="Floudas D."/>
            <person name="Copeland A."/>
            <person name="Barry K.W."/>
            <person name="Cichocki N."/>
            <person name="Veneault-Fourrey C."/>
            <person name="LaButti K."/>
            <person name="Lindquist E.A."/>
            <person name="Lipzen A."/>
            <person name="Lundell T."/>
            <person name="Morin E."/>
            <person name="Murat C."/>
            <person name="Riley R."/>
            <person name="Ohm R."/>
            <person name="Sun H."/>
            <person name="Tunlid A."/>
            <person name="Henrissat B."/>
            <person name="Grigoriev I.V."/>
            <person name="Hibbett D.S."/>
            <person name="Martin F."/>
        </authorList>
    </citation>
    <scope>NUCLEOTIDE SEQUENCE [LARGE SCALE GENOMIC DNA]</scope>
    <source>
        <strain evidence="2 3">SS14</strain>
    </source>
</reference>
<feature type="domain" description="DUF6699" evidence="1">
    <location>
        <begin position="114"/>
        <end position="251"/>
    </location>
</feature>
<accession>A0A0C9V9Z1</accession>
<evidence type="ECO:0000313" key="3">
    <source>
        <dbReference type="Proteomes" id="UP000054279"/>
    </source>
</evidence>
<protein>
    <recommendedName>
        <fullName evidence="1">DUF6699 domain-containing protein</fullName>
    </recommendedName>
</protein>
<dbReference type="OrthoDB" id="3265169at2759"/>
<evidence type="ECO:0000313" key="2">
    <source>
        <dbReference type="EMBL" id="KIJ34285.1"/>
    </source>
</evidence>
<dbReference type="Pfam" id="PF20415">
    <property type="entry name" value="DUF6699"/>
    <property type="match status" value="1"/>
</dbReference>
<name>A0A0C9V9Z1_SPHS4</name>
<keyword evidence="3" id="KW-1185">Reference proteome</keyword>
<dbReference type="InterPro" id="IPR046522">
    <property type="entry name" value="DUF6699"/>
</dbReference>